<sequence length="155" mass="17353">MTISLEAIVTGMNGGPEAIQQNFNKVKTELERMNGSVVTIPKEQFTQLNGVVSMDREACKCTILKFNNFALMQINTYVGLTMKGWTYREVVSVPKSYFNGYSKFTLLGNTDRVDDENVHYNNDFHPDKGTISIYTRGSEWNNKGAGLAVCGILHN</sequence>
<accession>A0A4S2EQG7</accession>
<dbReference type="AlphaFoldDB" id="A0A4S2EQG7"/>
<evidence type="ECO:0000313" key="1">
    <source>
        <dbReference type="EMBL" id="TGY56933.1"/>
    </source>
</evidence>
<name>A0A4S2EQG7_9LACO</name>
<gene>
    <name evidence="1" type="ORF">E5340_01670</name>
</gene>
<organism evidence="1 2">
    <name type="scientific">Ligilactobacillus murinus</name>
    <dbReference type="NCBI Taxonomy" id="1622"/>
    <lineage>
        <taxon>Bacteria</taxon>
        <taxon>Bacillati</taxon>
        <taxon>Bacillota</taxon>
        <taxon>Bacilli</taxon>
        <taxon>Lactobacillales</taxon>
        <taxon>Lactobacillaceae</taxon>
        <taxon>Ligilactobacillus</taxon>
    </lineage>
</organism>
<dbReference type="EMBL" id="SRYK01000004">
    <property type="protein sequence ID" value="TGY56933.1"/>
    <property type="molecule type" value="Genomic_DNA"/>
</dbReference>
<protein>
    <submittedName>
        <fullName evidence="1">Uncharacterized protein</fullName>
    </submittedName>
</protein>
<dbReference type="Proteomes" id="UP000306855">
    <property type="component" value="Unassembled WGS sequence"/>
</dbReference>
<reference evidence="1 2" key="1">
    <citation type="submission" date="2019-04" db="EMBL/GenBank/DDBJ databases">
        <title>Microbes associate with the intestines of laboratory mice.</title>
        <authorList>
            <person name="Navarre W."/>
            <person name="Wong E."/>
            <person name="Huang K."/>
            <person name="Tropini C."/>
            <person name="Ng K."/>
            <person name="Yu B."/>
        </authorList>
    </citation>
    <scope>NUCLEOTIDE SEQUENCE [LARGE SCALE GENOMIC DNA]</scope>
    <source>
        <strain evidence="1 2">NM26_J9</strain>
    </source>
</reference>
<comment type="caution">
    <text evidence="1">The sequence shown here is derived from an EMBL/GenBank/DDBJ whole genome shotgun (WGS) entry which is preliminary data.</text>
</comment>
<evidence type="ECO:0000313" key="2">
    <source>
        <dbReference type="Proteomes" id="UP000306855"/>
    </source>
</evidence>
<proteinExistence type="predicted"/>
<dbReference type="RefSeq" id="WP_135941861.1">
    <property type="nucleotide sequence ID" value="NZ_SRYK01000004.1"/>
</dbReference>